<evidence type="ECO:0000313" key="3">
    <source>
        <dbReference type="Proteomes" id="UP000006038"/>
    </source>
</evidence>
<feature type="signal peptide" evidence="1">
    <location>
        <begin position="1"/>
        <end position="16"/>
    </location>
</feature>
<dbReference type="eggNOG" id="ENOG502R6PS">
    <property type="taxonomic scope" value="Eukaryota"/>
</dbReference>
<dbReference type="Gramene" id="OB07G29810.1">
    <property type="protein sequence ID" value="OB07G29810.1"/>
    <property type="gene ID" value="OB07G29810"/>
</dbReference>
<reference evidence="2" key="1">
    <citation type="journal article" date="2013" name="Nat. Commun.">
        <title>Whole-genome sequencing of Oryza brachyantha reveals mechanisms underlying Oryza genome evolution.</title>
        <authorList>
            <person name="Chen J."/>
            <person name="Huang Q."/>
            <person name="Gao D."/>
            <person name="Wang J."/>
            <person name="Lang Y."/>
            <person name="Liu T."/>
            <person name="Li B."/>
            <person name="Bai Z."/>
            <person name="Luis Goicoechea J."/>
            <person name="Liang C."/>
            <person name="Chen C."/>
            <person name="Zhang W."/>
            <person name="Sun S."/>
            <person name="Liao Y."/>
            <person name="Zhang X."/>
            <person name="Yang L."/>
            <person name="Song C."/>
            <person name="Wang M."/>
            <person name="Shi J."/>
            <person name="Liu G."/>
            <person name="Liu J."/>
            <person name="Zhou H."/>
            <person name="Zhou W."/>
            <person name="Yu Q."/>
            <person name="An N."/>
            <person name="Chen Y."/>
            <person name="Cai Q."/>
            <person name="Wang B."/>
            <person name="Liu B."/>
            <person name="Min J."/>
            <person name="Huang Y."/>
            <person name="Wu H."/>
            <person name="Li Z."/>
            <person name="Zhang Y."/>
            <person name="Yin Y."/>
            <person name="Song W."/>
            <person name="Jiang J."/>
            <person name="Jackson S.A."/>
            <person name="Wing R.A."/>
            <person name="Wang J."/>
            <person name="Chen M."/>
        </authorList>
    </citation>
    <scope>NUCLEOTIDE SEQUENCE [LARGE SCALE GENOMIC DNA]</scope>
    <source>
        <strain evidence="2">cv. IRGC 101232</strain>
    </source>
</reference>
<dbReference type="OMA" id="HARNTYI"/>
<keyword evidence="1" id="KW-0732">Signal</keyword>
<keyword evidence="3" id="KW-1185">Reference proteome</keyword>
<protein>
    <submittedName>
        <fullName evidence="2">Uncharacterized protein</fullName>
    </submittedName>
</protein>
<accession>J3MNJ9</accession>
<proteinExistence type="predicted"/>
<sequence length="160" mass="17665">MQLIFFFAFCVTCMHARNTYISSWIDLFLLSLEHRAPAAAWLGSPAAWSLLERGGGWLVEVVWRPEVVDGAGLPRVESQPWLPLAAPVEEADRARVEAPAPALHVVAAEPVLVPPVVHRLDVAGEHQQERRQRAEVVDPLLLLHRHPLLDAPRVPAAAPP</sequence>
<dbReference type="EnsemblPlants" id="OB07G29810.1">
    <property type="protein sequence ID" value="OB07G29810.1"/>
    <property type="gene ID" value="OB07G29810"/>
</dbReference>
<reference evidence="2" key="2">
    <citation type="submission" date="2013-04" db="UniProtKB">
        <authorList>
            <consortium name="EnsemblPlants"/>
        </authorList>
    </citation>
    <scope>IDENTIFICATION</scope>
</reference>
<feature type="chain" id="PRO_5003773746" evidence="1">
    <location>
        <begin position="17"/>
        <end position="160"/>
    </location>
</feature>
<dbReference type="Proteomes" id="UP000006038">
    <property type="component" value="Chromosome 7"/>
</dbReference>
<evidence type="ECO:0000256" key="1">
    <source>
        <dbReference type="SAM" id="SignalP"/>
    </source>
</evidence>
<dbReference type="HOGENOM" id="CLU_1656623_0_0_1"/>
<organism evidence="2">
    <name type="scientific">Oryza brachyantha</name>
    <name type="common">malo sina</name>
    <dbReference type="NCBI Taxonomy" id="4533"/>
    <lineage>
        <taxon>Eukaryota</taxon>
        <taxon>Viridiplantae</taxon>
        <taxon>Streptophyta</taxon>
        <taxon>Embryophyta</taxon>
        <taxon>Tracheophyta</taxon>
        <taxon>Spermatophyta</taxon>
        <taxon>Magnoliopsida</taxon>
        <taxon>Liliopsida</taxon>
        <taxon>Poales</taxon>
        <taxon>Poaceae</taxon>
        <taxon>BOP clade</taxon>
        <taxon>Oryzoideae</taxon>
        <taxon>Oryzeae</taxon>
        <taxon>Oryzinae</taxon>
        <taxon>Oryza</taxon>
    </lineage>
</organism>
<name>J3MNJ9_ORYBR</name>
<dbReference type="AlphaFoldDB" id="J3MNJ9"/>
<evidence type="ECO:0000313" key="2">
    <source>
        <dbReference type="EnsemblPlants" id="OB07G29810.1"/>
    </source>
</evidence>